<name>A0A1Z3HUL7_9CYAN</name>
<dbReference type="PROSITE" id="PS50887">
    <property type="entry name" value="GGDEF"/>
    <property type="match status" value="1"/>
</dbReference>
<sequence length="575" mass="63766">MHKILVIGQDNRERKSILKLLIGEGVETVVAKDSTDGLPLAQAEQPDLILCTLDLDGGDSQALLQALQSSPDAAVIPVILLTVRSDRTYLRHCIELGADDCLTHPATPTELMAAIRSRLQKQARLTERYVAVLRKTAERLNRLAHYDHLTELPNHHLLRQRLRQAMSQGPVALLCLSLDRLRQVNNTLGHPAGDDLLRLTASRLRASLPHGTTVARLTGNQFAILLSHPGSREAVRTVANDLIKRLSLPFALTGQDVFVTISIGIALYPNDSTDLDTLLRQVDAALEGAKRQKSHYCQFYRADMPVVSGDDLQLETNLRYALERHEFDVYYQPQRVLGRQRSSSVPALSAEALIRWTHPQQGFISPGRFIPLAEETGLIVPIGEWILRQTCTQVKTWQQQGLPPIKVSVNLSSVQLNQPHLPQTIAQILQETGLSPQLLELELTETALMQDATAALAMLSELKTQGLRIAVDDFGTGYSSLSYLKQFPIDTLKIDRCFVNGLTTDAKNQVILTAMIEMAHALDLYVVAEGVETEAELALLQDYQCDSVQGYLLGQPMASKDFYTWCQAMTLEQAS</sequence>
<dbReference type="CDD" id="cd01949">
    <property type="entry name" value="GGDEF"/>
    <property type="match status" value="1"/>
</dbReference>
<comment type="caution">
    <text evidence="1">Lacks conserved residue(s) required for the propagation of feature annotation.</text>
</comment>
<organism evidence="5 6">
    <name type="scientific">Halomicronema hongdechloris C2206</name>
    <dbReference type="NCBI Taxonomy" id="1641165"/>
    <lineage>
        <taxon>Bacteria</taxon>
        <taxon>Bacillati</taxon>
        <taxon>Cyanobacteriota</taxon>
        <taxon>Cyanophyceae</taxon>
        <taxon>Nodosilineales</taxon>
        <taxon>Nodosilineaceae</taxon>
        <taxon>Halomicronema</taxon>
    </lineage>
</organism>
<dbReference type="InterPro" id="IPR001633">
    <property type="entry name" value="EAL_dom"/>
</dbReference>
<evidence type="ECO:0000259" key="4">
    <source>
        <dbReference type="PROSITE" id="PS50887"/>
    </source>
</evidence>
<dbReference type="SMART" id="SM00448">
    <property type="entry name" value="REC"/>
    <property type="match status" value="1"/>
</dbReference>
<dbReference type="PANTHER" id="PTHR44757">
    <property type="entry name" value="DIGUANYLATE CYCLASE DGCP"/>
    <property type="match status" value="1"/>
</dbReference>
<feature type="domain" description="GGDEF" evidence="4">
    <location>
        <begin position="169"/>
        <end position="302"/>
    </location>
</feature>
<dbReference type="Pfam" id="PF00563">
    <property type="entry name" value="EAL"/>
    <property type="match status" value="1"/>
</dbReference>
<feature type="domain" description="EAL" evidence="3">
    <location>
        <begin position="311"/>
        <end position="570"/>
    </location>
</feature>
<evidence type="ECO:0000256" key="1">
    <source>
        <dbReference type="PROSITE-ProRule" id="PRU00169"/>
    </source>
</evidence>
<dbReference type="SUPFAM" id="SSF141868">
    <property type="entry name" value="EAL domain-like"/>
    <property type="match status" value="1"/>
</dbReference>
<protein>
    <submittedName>
        <fullName evidence="5">GGDEF domain-containing response regulator</fullName>
    </submittedName>
</protein>
<evidence type="ECO:0000259" key="2">
    <source>
        <dbReference type="PROSITE" id="PS50110"/>
    </source>
</evidence>
<dbReference type="SUPFAM" id="SSF55073">
    <property type="entry name" value="Nucleotide cyclase"/>
    <property type="match status" value="1"/>
</dbReference>
<dbReference type="InterPro" id="IPR029787">
    <property type="entry name" value="Nucleotide_cyclase"/>
</dbReference>
<dbReference type="Proteomes" id="UP000191901">
    <property type="component" value="Chromosome"/>
</dbReference>
<dbReference type="NCBIfam" id="TIGR00254">
    <property type="entry name" value="GGDEF"/>
    <property type="match status" value="1"/>
</dbReference>
<dbReference type="AlphaFoldDB" id="A0A1Z3HUL7"/>
<dbReference type="GO" id="GO:0000160">
    <property type="term" value="P:phosphorelay signal transduction system"/>
    <property type="evidence" value="ECO:0007669"/>
    <property type="project" value="InterPro"/>
</dbReference>
<evidence type="ECO:0000313" key="5">
    <source>
        <dbReference type="EMBL" id="ASC73976.1"/>
    </source>
</evidence>
<reference evidence="5 6" key="1">
    <citation type="journal article" date="2016" name="Biochim. Biophys. Acta">
        <title>Characterization of red-shifted phycobilisomes isolated from the chlorophyll f-containing cyanobacterium Halomicronema hongdechloris.</title>
        <authorList>
            <person name="Li Y."/>
            <person name="Lin Y."/>
            <person name="Garvey C.J."/>
            <person name="Birch D."/>
            <person name="Corkery R.W."/>
            <person name="Loughlin P.C."/>
            <person name="Scheer H."/>
            <person name="Willows R.D."/>
            <person name="Chen M."/>
        </authorList>
    </citation>
    <scope>NUCLEOTIDE SEQUENCE [LARGE SCALE GENOMIC DNA]</scope>
    <source>
        <strain evidence="5 6">C2206</strain>
    </source>
</reference>
<proteinExistence type="predicted"/>
<dbReference type="PROSITE" id="PS50110">
    <property type="entry name" value="RESPONSE_REGULATORY"/>
    <property type="match status" value="1"/>
</dbReference>
<evidence type="ECO:0000259" key="3">
    <source>
        <dbReference type="PROSITE" id="PS50883"/>
    </source>
</evidence>
<dbReference type="OrthoDB" id="9805474at2"/>
<dbReference type="PANTHER" id="PTHR44757:SF2">
    <property type="entry name" value="BIOFILM ARCHITECTURE MAINTENANCE PROTEIN MBAA"/>
    <property type="match status" value="1"/>
</dbReference>
<dbReference type="CDD" id="cd01948">
    <property type="entry name" value="EAL"/>
    <property type="match status" value="1"/>
</dbReference>
<dbReference type="KEGG" id="hhg:XM38_049500"/>
<dbReference type="Gene3D" id="3.40.50.2300">
    <property type="match status" value="1"/>
</dbReference>
<dbReference type="InterPro" id="IPR052155">
    <property type="entry name" value="Biofilm_reg_signaling"/>
</dbReference>
<keyword evidence="6" id="KW-1185">Reference proteome</keyword>
<dbReference type="SMART" id="SM00267">
    <property type="entry name" value="GGDEF"/>
    <property type="match status" value="1"/>
</dbReference>
<dbReference type="Gene3D" id="3.20.20.450">
    <property type="entry name" value="EAL domain"/>
    <property type="match status" value="1"/>
</dbReference>
<dbReference type="Pfam" id="PF00072">
    <property type="entry name" value="Response_reg"/>
    <property type="match status" value="1"/>
</dbReference>
<dbReference type="InterPro" id="IPR011006">
    <property type="entry name" value="CheY-like_superfamily"/>
</dbReference>
<dbReference type="FunFam" id="3.20.20.450:FF:000001">
    <property type="entry name" value="Cyclic di-GMP phosphodiesterase yahA"/>
    <property type="match status" value="1"/>
</dbReference>
<accession>A0A1Z3HUL7</accession>
<dbReference type="Gene3D" id="3.30.70.270">
    <property type="match status" value="1"/>
</dbReference>
<dbReference type="PROSITE" id="PS50883">
    <property type="entry name" value="EAL"/>
    <property type="match status" value="1"/>
</dbReference>
<dbReference type="InterPro" id="IPR000160">
    <property type="entry name" value="GGDEF_dom"/>
</dbReference>
<dbReference type="SUPFAM" id="SSF52172">
    <property type="entry name" value="CheY-like"/>
    <property type="match status" value="1"/>
</dbReference>
<dbReference type="InterPro" id="IPR035919">
    <property type="entry name" value="EAL_sf"/>
</dbReference>
<dbReference type="InterPro" id="IPR001789">
    <property type="entry name" value="Sig_transdc_resp-reg_receiver"/>
</dbReference>
<dbReference type="RefSeq" id="WP_080814010.1">
    <property type="nucleotide sequence ID" value="NZ_CP021983.2"/>
</dbReference>
<gene>
    <name evidence="5" type="ORF">XM38_049500</name>
</gene>
<dbReference type="InterPro" id="IPR043128">
    <property type="entry name" value="Rev_trsase/Diguanyl_cyclase"/>
</dbReference>
<feature type="domain" description="Response regulatory" evidence="2">
    <location>
        <begin position="3"/>
        <end position="119"/>
    </location>
</feature>
<dbReference type="EMBL" id="CP021983">
    <property type="protein sequence ID" value="ASC73976.1"/>
    <property type="molecule type" value="Genomic_DNA"/>
</dbReference>
<dbReference type="STRING" id="1641165.XM38_26350"/>
<dbReference type="Pfam" id="PF00990">
    <property type="entry name" value="GGDEF"/>
    <property type="match status" value="1"/>
</dbReference>
<dbReference type="SMART" id="SM00052">
    <property type="entry name" value="EAL"/>
    <property type="match status" value="1"/>
</dbReference>
<evidence type="ECO:0000313" key="6">
    <source>
        <dbReference type="Proteomes" id="UP000191901"/>
    </source>
</evidence>